<dbReference type="eggNOG" id="ENOG502SKS2">
    <property type="taxonomic scope" value="Eukaryota"/>
</dbReference>
<reference evidence="2 3" key="1">
    <citation type="journal article" date="2013" name="PLoS ONE">
        <title>Genomic and secretomic analyses reveal unique features of the lignocellulolytic enzyme system of Penicillium decumbens.</title>
        <authorList>
            <person name="Liu G."/>
            <person name="Zhang L."/>
            <person name="Wei X."/>
            <person name="Zou G."/>
            <person name="Qin Y."/>
            <person name="Ma L."/>
            <person name="Li J."/>
            <person name="Zheng H."/>
            <person name="Wang S."/>
            <person name="Wang C."/>
            <person name="Xun L."/>
            <person name="Zhao G.-P."/>
            <person name="Zhou Z."/>
            <person name="Qu Y."/>
        </authorList>
    </citation>
    <scope>NUCLEOTIDE SEQUENCE [LARGE SCALE GENOMIC DNA]</scope>
    <source>
        <strain evidence="3">114-2 / CGMCC 5302</strain>
    </source>
</reference>
<feature type="chain" id="PRO_5004548141" evidence="1">
    <location>
        <begin position="20"/>
        <end position="258"/>
    </location>
</feature>
<accession>S8B1F8</accession>
<dbReference type="OrthoDB" id="4287337at2759"/>
<keyword evidence="1" id="KW-0732">Signal</keyword>
<protein>
    <submittedName>
        <fullName evidence="2">Uncharacterized protein</fullName>
    </submittedName>
</protein>
<proteinExistence type="predicted"/>
<evidence type="ECO:0000256" key="1">
    <source>
        <dbReference type="SAM" id="SignalP"/>
    </source>
</evidence>
<dbReference type="EMBL" id="KB644414">
    <property type="protein sequence ID" value="EPS32648.1"/>
    <property type="molecule type" value="Genomic_DNA"/>
</dbReference>
<dbReference type="HOGENOM" id="CLU_1078099_0_0_1"/>
<name>S8B1F8_PENO1</name>
<dbReference type="AlphaFoldDB" id="S8B1F8"/>
<keyword evidence="3" id="KW-1185">Reference proteome</keyword>
<evidence type="ECO:0000313" key="3">
    <source>
        <dbReference type="Proteomes" id="UP000019376"/>
    </source>
</evidence>
<feature type="signal peptide" evidence="1">
    <location>
        <begin position="1"/>
        <end position="19"/>
    </location>
</feature>
<dbReference type="Proteomes" id="UP000019376">
    <property type="component" value="Unassembled WGS sequence"/>
</dbReference>
<gene>
    <name evidence="2" type="ORF">PDE_07608</name>
</gene>
<evidence type="ECO:0000313" key="2">
    <source>
        <dbReference type="EMBL" id="EPS32648.1"/>
    </source>
</evidence>
<dbReference type="PhylomeDB" id="S8B1F8"/>
<organism evidence="2 3">
    <name type="scientific">Penicillium oxalicum (strain 114-2 / CGMCC 5302)</name>
    <name type="common">Penicillium decumbens</name>
    <dbReference type="NCBI Taxonomy" id="933388"/>
    <lineage>
        <taxon>Eukaryota</taxon>
        <taxon>Fungi</taxon>
        <taxon>Dikarya</taxon>
        <taxon>Ascomycota</taxon>
        <taxon>Pezizomycotina</taxon>
        <taxon>Eurotiomycetes</taxon>
        <taxon>Eurotiomycetidae</taxon>
        <taxon>Eurotiales</taxon>
        <taxon>Aspergillaceae</taxon>
        <taxon>Penicillium</taxon>
    </lineage>
</organism>
<sequence length="258" mass="28123">MIARFLALALCAAPFLAQALPAAVIEDLEQVNITTVDIEIMLNKRAGDAACPDATGQTSKWANQGNDGNGHYAGSCGSTDHGKAHCWSDIYLTQAQTLWQPWRDCSEYVNCANSDSCQISHLKSIQACATWSTSVGFEAGITSEILNVGASYTSEHGGSSCATTTDTYQIGWKDDACHKLVASAQIVRLSGYIRRTCKKPLHNEPQRSDGDYTRGWTDWQADFPTGKWEYSGKYHCDVDASQKTNELPPTGKIYPVKA</sequence>